<dbReference type="InterPro" id="IPR004087">
    <property type="entry name" value="KH_dom"/>
</dbReference>
<feature type="region of interest" description="Disordered" evidence="6">
    <location>
        <begin position="763"/>
        <end position="784"/>
    </location>
</feature>
<evidence type="ECO:0000256" key="1">
    <source>
        <dbReference type="ARBA" id="ARBA00004496"/>
    </source>
</evidence>
<feature type="compositionally biased region" description="Polar residues" evidence="6">
    <location>
        <begin position="26"/>
        <end position="45"/>
    </location>
</feature>
<dbReference type="AlphaFoldDB" id="A0A8H7ZID4"/>
<comment type="subcellular location">
    <subcellularLocation>
        <location evidence="1">Cytoplasm</location>
    </subcellularLocation>
</comment>
<evidence type="ECO:0000256" key="3">
    <source>
        <dbReference type="ARBA" id="ARBA00022737"/>
    </source>
</evidence>
<name>A0A8H7ZID4_9ASCO</name>
<feature type="compositionally biased region" description="Low complexity" evidence="6">
    <location>
        <begin position="71"/>
        <end position="90"/>
    </location>
</feature>
<feature type="domain" description="K Homology" evidence="7">
    <location>
        <begin position="1030"/>
        <end position="1136"/>
    </location>
</feature>
<dbReference type="GO" id="GO:0005737">
    <property type="term" value="C:cytoplasm"/>
    <property type="evidence" value="ECO:0007669"/>
    <property type="project" value="TreeGrafter"/>
</dbReference>
<dbReference type="SMART" id="SM00322">
    <property type="entry name" value="KH"/>
    <property type="match status" value="9"/>
</dbReference>
<accession>A0A8H7ZID4</accession>
<evidence type="ECO:0000256" key="6">
    <source>
        <dbReference type="SAM" id="MobiDB-lite"/>
    </source>
</evidence>
<dbReference type="CDD" id="cd22450">
    <property type="entry name" value="KH-I_ScSCP160_rpt5"/>
    <property type="match status" value="1"/>
</dbReference>
<reference evidence="8 9" key="1">
    <citation type="submission" date="2020-12" db="EMBL/GenBank/DDBJ databases">
        <title>Effect of drift, selection, and recombination on the evolution of hybrid genomes in Candida yeast pathogens.</title>
        <authorList>
            <person name="Mixao V."/>
            <person name="Ksiezopolska E."/>
            <person name="Saus E."/>
            <person name="Boekhout T."/>
            <person name="Gacser A."/>
            <person name="Gabaldon T."/>
        </authorList>
    </citation>
    <scope>NUCLEOTIDE SEQUENCE [LARGE SCALE GENOMIC DNA]</scope>
    <source>
        <strain evidence="8 9">BP57</strain>
    </source>
</reference>
<dbReference type="PANTHER" id="PTHR10627:SF31">
    <property type="entry name" value="DODECA-SATELLITE-BINDING PROTEIN 1, ISOFORM A"/>
    <property type="match status" value="1"/>
</dbReference>
<dbReference type="Gene3D" id="3.30.1370.10">
    <property type="entry name" value="K Homology domain, type 1"/>
    <property type="match status" value="8"/>
</dbReference>
<feature type="domain" description="K Homology" evidence="7">
    <location>
        <begin position="720"/>
        <end position="799"/>
    </location>
</feature>
<evidence type="ECO:0000256" key="5">
    <source>
        <dbReference type="PROSITE-ProRule" id="PRU00117"/>
    </source>
</evidence>
<dbReference type="PROSITE" id="PS50084">
    <property type="entry name" value="KH_TYPE_1"/>
    <property type="match status" value="6"/>
</dbReference>
<feature type="domain" description="K Homology" evidence="7">
    <location>
        <begin position="643"/>
        <end position="716"/>
    </location>
</feature>
<dbReference type="Pfam" id="PF00013">
    <property type="entry name" value="KH_1"/>
    <property type="match status" value="6"/>
</dbReference>
<organism evidence="8 9">
    <name type="scientific">Candida metapsilosis</name>
    <dbReference type="NCBI Taxonomy" id="273372"/>
    <lineage>
        <taxon>Eukaryota</taxon>
        <taxon>Fungi</taxon>
        <taxon>Dikarya</taxon>
        <taxon>Ascomycota</taxon>
        <taxon>Saccharomycotina</taxon>
        <taxon>Pichiomycetes</taxon>
        <taxon>Debaryomycetaceae</taxon>
        <taxon>Candida/Lodderomyces clade</taxon>
        <taxon>Candida</taxon>
    </lineage>
</organism>
<dbReference type="InterPro" id="IPR057778">
    <property type="entry name" value="KH_Vigilin_N"/>
</dbReference>
<dbReference type="RefSeq" id="XP_067549682.1">
    <property type="nucleotide sequence ID" value="XM_067691303.1"/>
</dbReference>
<proteinExistence type="predicted"/>
<keyword evidence="9" id="KW-1185">Reference proteome</keyword>
<dbReference type="GO" id="GO:0003729">
    <property type="term" value="F:mRNA binding"/>
    <property type="evidence" value="ECO:0007669"/>
    <property type="project" value="TreeGrafter"/>
</dbReference>
<dbReference type="EMBL" id="JAEOAQ010000002">
    <property type="protein sequence ID" value="KAG5420566.1"/>
    <property type="molecule type" value="Genomic_DNA"/>
</dbReference>
<feature type="compositionally biased region" description="Polar residues" evidence="6">
    <location>
        <begin position="56"/>
        <end position="69"/>
    </location>
</feature>
<sequence>MPTPAEIIAARLNNPKEDVEQEEEQQPNVAQQEPKSRSSTPSINDASAFPALGLKSGSNVQQSGTSSSWGPKMKAPAASAVAPSAPKGSKVGNGFSVKSKISTIQEAFTLDVEDQLNVARPEFIKILTFVMQETKTNVECTTSQHTKKRTFLISGKPNDVKLAKRLVVKKLTKPVQIQFSVPAKLRSRIIGQGGRTLKPIIQANEVKIEIGDKEESHESSDAGADGEDDLFATTVVITIDGDVEGAKAAKNEILAIVKEETKNMTAKVPLNETVKPFAEKELQAIVDQYDQLDFSIPTFKSASSNIIIHGERELVLEARADVKAALEKLSQKIVTEEVPIPKTKYQFLPIDEVLSKCNVLIQLPKEGETNVKFIGEKKNIKSGQEEARKVTSQYRVEVLDMSKAHKGNLRHVSAVAAYLNKVGAFKTIADANDVVINSPTIKELNDESVTSIPIQIVSKGSEDQIKAAKKSIVSQVNKITPDQTKVIDDIEPFLLNKVDGVIGEVAKQEKVVYIILHKSIILFKSPEQQDEAEDFDDFEATGDDSFEKVNSALNELRELAANLSSTTLEVASKDQDSVVSGPRGATLKSILSSVEPDSVSVKLHSNGSSSSENEIYIQGIKSSVAAVKKEIESVLADAKEYPDGFTGEVRVPSQIVSRLVGKNGTFLNSLRDEFGVKIDIPDHDAKKDDSEKLDVTIKGVKKNVEAAKSKISSLAKKWADETLVRVRIEHQYHRRMIGAQGVFINRLQDKYNVKIRFPAADATSPSPFADAPKSKDEVTIKGPSKGVAKAEEELQELYQFEKENGFKKQLQIPSKAVARVIGKSGETINDIADGTGVEFTFKRDNEDATGFVDLELTGSKSALKDASAKIQEIVDDVENFVVRTIKVDGKYHRDLVGPSGSIMKQIISSAGGDDLPRGKYHRLLSIPNEGSGSDEVVSQGDKAIVDKIISAIEKIVKEKESSITEEVDLPKDKHRLIIGPSGSIRHSLQSEFNVVIEIPRPNDDSTIVKVSGLPERVSAAKDKIEELTKDDWKLSIDILAKYHPLVSEHGAIFKKLKSDYKVEVTHGNSTRQANKLSSSSIPAPSESAYPENDEEFKFTIAEFGIGDSDDAVIPWRLKGDEKDVEKAAEFINKKLELAQAANYQGWLYASKPSVFSKIIGPQGSKINQLRSKTNTFITIPRANDKYSKFVYIVGNEGDLNKAHEEIKKLL</sequence>
<evidence type="ECO:0000256" key="4">
    <source>
        <dbReference type="ARBA" id="ARBA00022884"/>
    </source>
</evidence>
<keyword evidence="3" id="KW-0677">Repeat</keyword>
<dbReference type="OrthoDB" id="10027144at2759"/>
<keyword evidence="4 5" id="KW-0694">RNA-binding</keyword>
<comment type="caution">
    <text evidence="8">The sequence shown here is derived from an EMBL/GenBank/DDBJ whole genome shotgun (WGS) entry which is preliminary data.</text>
</comment>
<dbReference type="SUPFAM" id="SSF54791">
    <property type="entry name" value="Eukaryotic type KH-domain (KH-domain type I)"/>
    <property type="match status" value="6"/>
</dbReference>
<feature type="domain" description="K Homology" evidence="7">
    <location>
        <begin position="1142"/>
        <end position="1210"/>
    </location>
</feature>
<feature type="domain" description="K Homology" evidence="7">
    <location>
        <begin position="879"/>
        <end position="957"/>
    </location>
</feature>
<dbReference type="InterPro" id="IPR004088">
    <property type="entry name" value="KH_dom_type_1"/>
</dbReference>
<keyword evidence="2" id="KW-0963">Cytoplasm</keyword>
<dbReference type="GeneID" id="93651076"/>
<evidence type="ECO:0000256" key="2">
    <source>
        <dbReference type="ARBA" id="ARBA00022490"/>
    </source>
</evidence>
<evidence type="ECO:0000313" key="8">
    <source>
        <dbReference type="EMBL" id="KAG5420566.1"/>
    </source>
</evidence>
<feature type="region of interest" description="Disordered" evidence="6">
    <location>
        <begin position="1"/>
        <end position="93"/>
    </location>
</feature>
<feature type="domain" description="K Homology" evidence="7">
    <location>
        <begin position="173"/>
        <end position="258"/>
    </location>
</feature>
<feature type="domain" description="K Homology" evidence="7">
    <location>
        <begin position="804"/>
        <end position="875"/>
    </location>
</feature>
<feature type="domain" description="K Homology" evidence="7">
    <location>
        <begin position="562"/>
        <end position="636"/>
    </location>
</feature>
<gene>
    <name evidence="8" type="ORF">I9W82_002447</name>
</gene>
<protein>
    <submittedName>
        <fullName evidence="8">SCP160</fullName>
    </submittedName>
</protein>
<dbReference type="Proteomes" id="UP000669133">
    <property type="component" value="Unassembled WGS sequence"/>
</dbReference>
<evidence type="ECO:0000259" key="7">
    <source>
        <dbReference type="SMART" id="SM00322"/>
    </source>
</evidence>
<dbReference type="Pfam" id="PF24668">
    <property type="entry name" value="KH_Vigilin"/>
    <property type="match status" value="1"/>
</dbReference>
<evidence type="ECO:0000313" key="9">
    <source>
        <dbReference type="Proteomes" id="UP000669133"/>
    </source>
</evidence>
<dbReference type="PANTHER" id="PTHR10627">
    <property type="entry name" value="SCP160"/>
    <property type="match status" value="1"/>
</dbReference>
<dbReference type="InterPro" id="IPR036612">
    <property type="entry name" value="KH_dom_type_1_sf"/>
</dbReference>
<feature type="domain" description="K Homology" evidence="7">
    <location>
        <begin position="961"/>
        <end position="1029"/>
    </location>
</feature>